<proteinExistence type="predicted"/>
<dbReference type="PANTHER" id="PTHR42948:SF1">
    <property type="entry name" value="TRANSPORTER"/>
    <property type="match status" value="1"/>
</dbReference>
<keyword evidence="5 6" id="KW-0472">Membrane</keyword>
<accession>A0A1Y3GFR4</accession>
<feature type="transmembrane region" description="Helical" evidence="6">
    <location>
        <begin position="248"/>
        <end position="270"/>
    </location>
</feature>
<evidence type="ECO:0000256" key="3">
    <source>
        <dbReference type="ARBA" id="ARBA00022692"/>
    </source>
</evidence>
<feature type="transmembrane region" description="Helical" evidence="6">
    <location>
        <begin position="40"/>
        <end position="64"/>
    </location>
</feature>
<evidence type="ECO:0000256" key="1">
    <source>
        <dbReference type="ARBA" id="ARBA00004141"/>
    </source>
</evidence>
<feature type="transmembrane region" description="Helical" evidence="6">
    <location>
        <begin position="169"/>
        <end position="190"/>
    </location>
</feature>
<sequence length="450" mass="48931">MFERENWATRMGFILAAVGSAVGLGNIWRFPFQVGQEGGAAFLLIYLLFIFAIGFPAMLVEFVIGRRSQRNPINAFEELGYKKWMFAGAIGVVTAFVILAFYSVVGGWVFRYAGASLTGAYFADPTAYFNSIAMGYDALAFHAVFMLLTGGIVFFGIKRGIEIAVKLMVPAIVVLLIFLGIYALTLEGAMDGISWYLEPDFAVLAENWTSILPAAAGQAFFTLSLGMGAMITYSSYLGEDKNLGKDGASIVGLDTLIAIMTGFVVFPILFTIGVSPGEGGAGELFVGLGGAIAELPGIAAEVVGFLFFFTVLIAALSSAISILEVVVSFIVDNFRIDRKIAASAVSLAIFLTGVPVALDLYWLDIYDHLTAYILLPLGMFFLVVFVGWIYEEAEEELAKGVGNRSLIRAWLWHVRIPILIIIGIVLLLNFDWYLAEYAGVSYIDWITGLF</sequence>
<dbReference type="NCBIfam" id="NF037979">
    <property type="entry name" value="Na_transp"/>
    <property type="match status" value="1"/>
</dbReference>
<dbReference type="SUPFAM" id="SSF161070">
    <property type="entry name" value="SNF-like"/>
    <property type="match status" value="1"/>
</dbReference>
<keyword evidence="3 6" id="KW-0812">Transmembrane</keyword>
<dbReference type="InterPro" id="IPR037272">
    <property type="entry name" value="SNS_sf"/>
</dbReference>
<dbReference type="PRINTS" id="PR00176">
    <property type="entry name" value="NANEUSMPORT"/>
</dbReference>
<comment type="subcellular location">
    <subcellularLocation>
        <location evidence="1">Membrane</location>
        <topology evidence="1">Multi-pass membrane protein</topology>
    </subcellularLocation>
</comment>
<dbReference type="PANTHER" id="PTHR42948">
    <property type="entry name" value="TRANSPORTER"/>
    <property type="match status" value="1"/>
</dbReference>
<feature type="transmembrane region" description="Helical" evidence="6">
    <location>
        <begin position="139"/>
        <end position="157"/>
    </location>
</feature>
<feature type="transmembrane region" description="Helical" evidence="6">
    <location>
        <begin position="210"/>
        <end position="236"/>
    </location>
</feature>
<dbReference type="RefSeq" id="WP_086637506.1">
    <property type="nucleotide sequence ID" value="NZ_MRZU01000004.1"/>
</dbReference>
<keyword evidence="4 6" id="KW-1133">Transmembrane helix</keyword>
<reference evidence="7 8" key="1">
    <citation type="submission" date="2016-12" db="EMBL/GenBank/DDBJ databases">
        <title>Discovery of methanogenic haloarchaea.</title>
        <authorList>
            <person name="Sorokin D.Y."/>
            <person name="Makarova K.S."/>
            <person name="Abbas B."/>
            <person name="Ferrer M."/>
            <person name="Golyshin P.N."/>
        </authorList>
    </citation>
    <scope>NUCLEOTIDE SEQUENCE [LARGE SCALE GENOMIC DNA]</scope>
    <source>
        <strain evidence="7">AMET1</strain>
    </source>
</reference>
<feature type="transmembrane region" description="Helical" evidence="6">
    <location>
        <begin position="340"/>
        <end position="363"/>
    </location>
</feature>
<dbReference type="InterPro" id="IPR047218">
    <property type="entry name" value="YocR/YhdH-like"/>
</dbReference>
<feature type="transmembrane region" description="Helical" evidence="6">
    <location>
        <begin position="7"/>
        <end position="28"/>
    </location>
</feature>
<evidence type="ECO:0000256" key="4">
    <source>
        <dbReference type="ARBA" id="ARBA00022989"/>
    </source>
</evidence>
<protein>
    <submittedName>
        <fullName evidence="7">Na+-dependent transporter of the SNF family</fullName>
    </submittedName>
</protein>
<feature type="transmembrane region" description="Helical" evidence="6">
    <location>
        <begin position="410"/>
        <end position="430"/>
    </location>
</feature>
<evidence type="ECO:0000256" key="6">
    <source>
        <dbReference type="SAM" id="Phobius"/>
    </source>
</evidence>
<gene>
    <name evidence="7" type="ORF">AMET1_1121</name>
</gene>
<dbReference type="CDD" id="cd10336">
    <property type="entry name" value="SLC6sbd_Tyt1-Like"/>
    <property type="match status" value="1"/>
</dbReference>
<dbReference type="EMBL" id="MRZU01000004">
    <property type="protein sequence ID" value="OUJ18216.1"/>
    <property type="molecule type" value="Genomic_DNA"/>
</dbReference>
<evidence type="ECO:0000313" key="8">
    <source>
        <dbReference type="Proteomes" id="UP000195137"/>
    </source>
</evidence>
<keyword evidence="8" id="KW-1185">Reference proteome</keyword>
<dbReference type="Proteomes" id="UP000195137">
    <property type="component" value="Unassembled WGS sequence"/>
</dbReference>
<dbReference type="AlphaFoldDB" id="A0A1Y3GFR4"/>
<dbReference type="PROSITE" id="PS50267">
    <property type="entry name" value="NA_NEUROTRAN_SYMP_3"/>
    <property type="match status" value="1"/>
</dbReference>
<keyword evidence="2" id="KW-0813">Transport</keyword>
<dbReference type="Pfam" id="PF00209">
    <property type="entry name" value="SNF"/>
    <property type="match status" value="2"/>
</dbReference>
<evidence type="ECO:0000256" key="2">
    <source>
        <dbReference type="ARBA" id="ARBA00022448"/>
    </source>
</evidence>
<feature type="transmembrane region" description="Helical" evidence="6">
    <location>
        <begin position="84"/>
        <end position="110"/>
    </location>
</feature>
<dbReference type="GO" id="GO:0016020">
    <property type="term" value="C:membrane"/>
    <property type="evidence" value="ECO:0007669"/>
    <property type="project" value="UniProtKB-SubCell"/>
</dbReference>
<comment type="caution">
    <text evidence="7">The sequence shown here is derived from an EMBL/GenBank/DDBJ whole genome shotgun (WGS) entry which is preliminary data.</text>
</comment>
<feature type="transmembrane region" description="Helical" evidence="6">
    <location>
        <begin position="369"/>
        <end position="390"/>
    </location>
</feature>
<evidence type="ECO:0000256" key="5">
    <source>
        <dbReference type="ARBA" id="ARBA00023136"/>
    </source>
</evidence>
<organism evidence="7 8">
    <name type="scientific">Methanonatronarchaeum thermophilum</name>
    <dbReference type="NCBI Taxonomy" id="1927129"/>
    <lineage>
        <taxon>Archaea</taxon>
        <taxon>Methanobacteriati</taxon>
        <taxon>Methanobacteriota</taxon>
        <taxon>Methanonatronarchaeia</taxon>
        <taxon>Methanonatronarchaeales</taxon>
        <taxon>Methanonatronarchaeaceae</taxon>
        <taxon>Methanonatronarchaeum</taxon>
    </lineage>
</organism>
<evidence type="ECO:0000313" key="7">
    <source>
        <dbReference type="EMBL" id="OUJ18216.1"/>
    </source>
</evidence>
<dbReference type="InterPro" id="IPR000175">
    <property type="entry name" value="Na/ntran_symport"/>
</dbReference>
<name>A0A1Y3GFR4_9EURY</name>
<feature type="transmembrane region" description="Helical" evidence="6">
    <location>
        <begin position="305"/>
        <end position="331"/>
    </location>
</feature>